<name>A0AAD2CGW1_9STRA</name>
<dbReference type="Proteomes" id="UP001295423">
    <property type="component" value="Unassembled WGS sequence"/>
</dbReference>
<evidence type="ECO:0000313" key="2">
    <source>
        <dbReference type="Proteomes" id="UP001295423"/>
    </source>
</evidence>
<reference evidence="1" key="1">
    <citation type="submission" date="2023-08" db="EMBL/GenBank/DDBJ databases">
        <authorList>
            <person name="Audoor S."/>
            <person name="Bilcke G."/>
        </authorList>
    </citation>
    <scope>NUCLEOTIDE SEQUENCE</scope>
</reference>
<protein>
    <submittedName>
        <fullName evidence="1">Uncharacterized protein</fullName>
    </submittedName>
</protein>
<keyword evidence="2" id="KW-1185">Reference proteome</keyword>
<evidence type="ECO:0000313" key="1">
    <source>
        <dbReference type="EMBL" id="CAJ1932201.1"/>
    </source>
</evidence>
<proteinExistence type="predicted"/>
<organism evidence="1 2">
    <name type="scientific">Cylindrotheca closterium</name>
    <dbReference type="NCBI Taxonomy" id="2856"/>
    <lineage>
        <taxon>Eukaryota</taxon>
        <taxon>Sar</taxon>
        <taxon>Stramenopiles</taxon>
        <taxon>Ochrophyta</taxon>
        <taxon>Bacillariophyta</taxon>
        <taxon>Bacillariophyceae</taxon>
        <taxon>Bacillariophycidae</taxon>
        <taxon>Bacillariales</taxon>
        <taxon>Bacillariaceae</taxon>
        <taxon>Cylindrotheca</taxon>
    </lineage>
</organism>
<dbReference type="EMBL" id="CAKOGP040000213">
    <property type="protein sequence ID" value="CAJ1932201.1"/>
    <property type="molecule type" value="Genomic_DNA"/>
</dbReference>
<accession>A0AAD2CGW1</accession>
<gene>
    <name evidence="1" type="ORF">CYCCA115_LOCUS2735</name>
</gene>
<dbReference type="AlphaFoldDB" id="A0AAD2CGW1"/>
<comment type="caution">
    <text evidence="1">The sequence shown here is derived from an EMBL/GenBank/DDBJ whole genome shotgun (WGS) entry which is preliminary data.</text>
</comment>
<sequence length="165" mass="19028">METIFMNFSFRMTHKLYIRRLDWTIVQCDGAMDKLHDENASSISPLNATLNDALGRILVFCQSRILMNRQLPREFVGGFLFGDAIGLDWIDSTLIGAEKRMLSEPILELMAKESLPDHHDFMDKDIVTLQDAASELNKSYVKPFCIVMCQKWFIPIQPKPKLIDF</sequence>